<dbReference type="Gene3D" id="2.40.70.10">
    <property type="entry name" value="Acid Proteases"/>
    <property type="match status" value="2"/>
</dbReference>
<dbReference type="InterPro" id="IPR021109">
    <property type="entry name" value="Peptidase_aspartic_dom_sf"/>
</dbReference>
<keyword evidence="3" id="KW-1185">Reference proteome</keyword>
<dbReference type="EMBL" id="JBHRXP010000001">
    <property type="protein sequence ID" value="MFC3578956.1"/>
    <property type="molecule type" value="Genomic_DNA"/>
</dbReference>
<accession>A0ABV7SQA6</accession>
<dbReference type="InterPro" id="IPR001969">
    <property type="entry name" value="Aspartic_peptidase_AS"/>
</dbReference>
<comment type="caution">
    <text evidence="2">The sequence shown here is derived from an EMBL/GenBank/DDBJ whole genome shotgun (WGS) entry which is preliminary data.</text>
</comment>
<feature type="signal peptide" evidence="1">
    <location>
        <begin position="1"/>
        <end position="20"/>
    </location>
</feature>
<dbReference type="Pfam" id="PF13650">
    <property type="entry name" value="Asp_protease_2"/>
    <property type="match status" value="2"/>
</dbReference>
<dbReference type="GO" id="GO:0016787">
    <property type="term" value="F:hydrolase activity"/>
    <property type="evidence" value="ECO:0007669"/>
    <property type="project" value="UniProtKB-KW"/>
</dbReference>
<keyword evidence="1" id="KW-0732">Signal</keyword>
<reference evidence="3" key="1">
    <citation type="journal article" date="2019" name="Int. J. Syst. Evol. Microbiol.">
        <title>The Global Catalogue of Microorganisms (GCM) 10K type strain sequencing project: providing services to taxonomists for standard genome sequencing and annotation.</title>
        <authorList>
            <consortium name="The Broad Institute Genomics Platform"/>
            <consortium name="The Broad Institute Genome Sequencing Center for Infectious Disease"/>
            <person name="Wu L."/>
            <person name="Ma J."/>
        </authorList>
    </citation>
    <scope>NUCLEOTIDE SEQUENCE [LARGE SCALE GENOMIC DNA]</scope>
    <source>
        <strain evidence="3">KCTC 42739</strain>
    </source>
</reference>
<dbReference type="SUPFAM" id="SSF50630">
    <property type="entry name" value="Acid proteases"/>
    <property type="match status" value="2"/>
</dbReference>
<evidence type="ECO:0000313" key="3">
    <source>
        <dbReference type="Proteomes" id="UP001595713"/>
    </source>
</evidence>
<dbReference type="Proteomes" id="UP001595713">
    <property type="component" value="Unassembled WGS sequence"/>
</dbReference>
<sequence>MVFKSALLIVLLASAPPLQAPPDPGATDPVPDPAAAALDFATEQDRMTLPVKIADSGPYAFIVDTGSQRTVISRQLAQLLKLSPGRDVRMTAMTGASTVATAIIPLITVGTLGGARIEAPALEAEHLGADGLLGLDTLQGRALTIDFDRRRMTVAAARPRGRRPAPAADEIVVTAKSVLGQLVVTDALYAGTRVRVILDTGSAITMGNLALKKRVSRPAMTPISVMSVTGAWLSADATQIRQIKVGGVTFQNLPIAFADAAPFERFGLQKRPALMLGMDALRLFRRVDIDFANREVRFALPRNAHRL</sequence>
<protein>
    <submittedName>
        <fullName evidence="2">Retroviral-like aspartic protease family protein</fullName>
        <ecNumber evidence="2">3.4.23.-</ecNumber>
    </submittedName>
</protein>
<dbReference type="PROSITE" id="PS00141">
    <property type="entry name" value="ASP_PROTEASE"/>
    <property type="match status" value="1"/>
</dbReference>
<keyword evidence="2" id="KW-0378">Hydrolase</keyword>
<proteinExistence type="predicted"/>
<dbReference type="CDD" id="cd05483">
    <property type="entry name" value="retropepsin_like_bacteria"/>
    <property type="match status" value="1"/>
</dbReference>
<feature type="chain" id="PRO_5045887992" evidence="1">
    <location>
        <begin position="21"/>
        <end position="307"/>
    </location>
</feature>
<dbReference type="InterPro" id="IPR034122">
    <property type="entry name" value="Retropepsin-like_bacterial"/>
</dbReference>
<gene>
    <name evidence="2" type="ORF">ACFONA_02160</name>
</gene>
<evidence type="ECO:0000313" key="2">
    <source>
        <dbReference type="EMBL" id="MFC3578956.1"/>
    </source>
</evidence>
<evidence type="ECO:0000256" key="1">
    <source>
        <dbReference type="SAM" id="SignalP"/>
    </source>
</evidence>
<organism evidence="2 3">
    <name type="scientific">Sphingomonas hylomeconis</name>
    <dbReference type="NCBI Taxonomy" id="1395958"/>
    <lineage>
        <taxon>Bacteria</taxon>
        <taxon>Pseudomonadati</taxon>
        <taxon>Pseudomonadota</taxon>
        <taxon>Alphaproteobacteria</taxon>
        <taxon>Sphingomonadales</taxon>
        <taxon>Sphingomonadaceae</taxon>
        <taxon>Sphingomonas</taxon>
    </lineage>
</organism>
<dbReference type="EC" id="3.4.23.-" evidence="2"/>
<name>A0ABV7SQA6_9SPHN</name>